<sequence length="382" mass="41076">MATSAVAASALSGLSSSSSSGPARKRAGVLGLAASVLALAGGGVALGLELERRIVSKRLHAERDEVDDEPFFSLRSSGPDVVTPDGVRLHTEVDELPGDGGDSPAGAEDPLTLVLVHGYALSLDCWHFQRKHYRNTIRIVLYDQRSHGRSGRSDSELCRVPQLAEDLLQVLDEVVGDGPVVLVGHSMGGMTIMHLALTRPELFGTRVQGVALFSTAAGEMADYSPIRGLPGRAFGRIVQPTMAALNRIPEVVERGRTAGSDLSFVFTKKGSYGSDVPPSYVEFMNQMLGQTPMSVISDFYPAFAELDEYDAFNVLATVETAVIGGEDDAITPIKHTDKIIELLPGADVRRLPDCGHMGIIEHHEIFNEVLADLITRARRHLD</sequence>
<evidence type="ECO:0000256" key="1">
    <source>
        <dbReference type="SAM" id="Phobius"/>
    </source>
</evidence>
<dbReference type="InterPro" id="IPR000073">
    <property type="entry name" value="AB_hydrolase_1"/>
</dbReference>
<name>A0ABP7CII1_9ACTN</name>
<accession>A0ABP7CII1</accession>
<dbReference type="GO" id="GO:0016787">
    <property type="term" value="F:hydrolase activity"/>
    <property type="evidence" value="ECO:0007669"/>
    <property type="project" value="UniProtKB-KW"/>
</dbReference>
<keyword evidence="3" id="KW-0378">Hydrolase</keyword>
<dbReference type="Pfam" id="PF12697">
    <property type="entry name" value="Abhydrolase_6"/>
    <property type="match status" value="1"/>
</dbReference>
<dbReference type="Gene3D" id="3.40.50.1820">
    <property type="entry name" value="alpha/beta hydrolase"/>
    <property type="match status" value="1"/>
</dbReference>
<protein>
    <submittedName>
        <fullName evidence="3">Alpha/beta hydrolase</fullName>
    </submittedName>
</protein>
<feature type="transmembrane region" description="Helical" evidence="1">
    <location>
        <begin position="29"/>
        <end position="48"/>
    </location>
</feature>
<dbReference type="PANTHER" id="PTHR43433">
    <property type="entry name" value="HYDROLASE, ALPHA/BETA FOLD FAMILY PROTEIN"/>
    <property type="match status" value="1"/>
</dbReference>
<proteinExistence type="predicted"/>
<organism evidence="3 4">
    <name type="scientific">Microlunatus aurantiacus</name>
    <dbReference type="NCBI Taxonomy" id="446786"/>
    <lineage>
        <taxon>Bacteria</taxon>
        <taxon>Bacillati</taxon>
        <taxon>Actinomycetota</taxon>
        <taxon>Actinomycetes</taxon>
        <taxon>Propionibacteriales</taxon>
        <taxon>Propionibacteriaceae</taxon>
        <taxon>Microlunatus</taxon>
    </lineage>
</organism>
<comment type="caution">
    <text evidence="3">The sequence shown here is derived from an EMBL/GenBank/DDBJ whole genome shotgun (WGS) entry which is preliminary data.</text>
</comment>
<keyword evidence="1" id="KW-0472">Membrane</keyword>
<evidence type="ECO:0000313" key="3">
    <source>
        <dbReference type="EMBL" id="GAA3691335.1"/>
    </source>
</evidence>
<dbReference type="Proteomes" id="UP001500051">
    <property type="component" value="Unassembled WGS sequence"/>
</dbReference>
<keyword evidence="1" id="KW-1133">Transmembrane helix</keyword>
<dbReference type="SUPFAM" id="SSF53474">
    <property type="entry name" value="alpha/beta-Hydrolases"/>
    <property type="match status" value="1"/>
</dbReference>
<keyword evidence="4" id="KW-1185">Reference proteome</keyword>
<gene>
    <name evidence="3" type="ORF">GCM10022204_03090</name>
</gene>
<dbReference type="PANTHER" id="PTHR43433:SF5">
    <property type="entry name" value="AB HYDROLASE-1 DOMAIN-CONTAINING PROTEIN"/>
    <property type="match status" value="1"/>
</dbReference>
<dbReference type="EMBL" id="BAAAYX010000002">
    <property type="protein sequence ID" value="GAA3691335.1"/>
    <property type="molecule type" value="Genomic_DNA"/>
</dbReference>
<feature type="domain" description="AB hydrolase-1" evidence="2">
    <location>
        <begin position="113"/>
        <end position="368"/>
    </location>
</feature>
<evidence type="ECO:0000259" key="2">
    <source>
        <dbReference type="Pfam" id="PF12697"/>
    </source>
</evidence>
<keyword evidence="1" id="KW-0812">Transmembrane</keyword>
<dbReference type="InterPro" id="IPR050471">
    <property type="entry name" value="AB_hydrolase"/>
</dbReference>
<evidence type="ECO:0000313" key="4">
    <source>
        <dbReference type="Proteomes" id="UP001500051"/>
    </source>
</evidence>
<dbReference type="InterPro" id="IPR029058">
    <property type="entry name" value="AB_hydrolase_fold"/>
</dbReference>
<reference evidence="4" key="1">
    <citation type="journal article" date="2019" name="Int. J. Syst. Evol. Microbiol.">
        <title>The Global Catalogue of Microorganisms (GCM) 10K type strain sequencing project: providing services to taxonomists for standard genome sequencing and annotation.</title>
        <authorList>
            <consortium name="The Broad Institute Genomics Platform"/>
            <consortium name="The Broad Institute Genome Sequencing Center for Infectious Disease"/>
            <person name="Wu L."/>
            <person name="Ma J."/>
        </authorList>
    </citation>
    <scope>NUCLEOTIDE SEQUENCE [LARGE SCALE GENOMIC DNA]</scope>
    <source>
        <strain evidence="4">JCM 16548</strain>
    </source>
</reference>